<sequence length="261" mass="26492">MTTGNRSVGRPTSAPLGRLLLSELLLTVPRPRTAVTLGVVALVPLLVATGLASLGGESSFVLSALLVSTSEFAAFSLAVPVVLVAADAFAAERAHRTLDALTIAPVGLGRMLVLKATGIVAVAALTAATTTVIALVAGLVALDLGPFTFGATLGRALVIALWTTGQLVGLGMLLLPLSALSRRPATVAATGLAVAMASAMAVFLPGRLTPLLPAGSWSRAVTGLSRVPIDWSVMGWTTLRAVVYAVVGAGVTVWLLSRRDA</sequence>
<feature type="transmembrane region" description="Helical" evidence="1">
    <location>
        <begin position="153"/>
        <end position="175"/>
    </location>
</feature>
<keyword evidence="3" id="KW-1185">Reference proteome</keyword>
<feature type="transmembrane region" description="Helical" evidence="1">
    <location>
        <begin position="34"/>
        <end position="52"/>
    </location>
</feature>
<name>A0A4Q7UTD0_PSEST</name>
<keyword evidence="1" id="KW-0812">Transmembrane</keyword>
<evidence type="ECO:0000313" key="3">
    <source>
        <dbReference type="Proteomes" id="UP000291591"/>
    </source>
</evidence>
<dbReference type="RefSeq" id="WP_130288713.1">
    <property type="nucleotide sequence ID" value="NZ_SHKL01000001.1"/>
</dbReference>
<feature type="transmembrane region" description="Helical" evidence="1">
    <location>
        <begin position="233"/>
        <end position="256"/>
    </location>
</feature>
<organism evidence="2 3">
    <name type="scientific">Pseudonocardia sediminis</name>
    <dbReference type="NCBI Taxonomy" id="1397368"/>
    <lineage>
        <taxon>Bacteria</taxon>
        <taxon>Bacillati</taxon>
        <taxon>Actinomycetota</taxon>
        <taxon>Actinomycetes</taxon>
        <taxon>Pseudonocardiales</taxon>
        <taxon>Pseudonocardiaceae</taxon>
        <taxon>Pseudonocardia</taxon>
    </lineage>
</organism>
<dbReference type="Proteomes" id="UP000291591">
    <property type="component" value="Unassembled WGS sequence"/>
</dbReference>
<evidence type="ECO:0000256" key="1">
    <source>
        <dbReference type="SAM" id="Phobius"/>
    </source>
</evidence>
<reference evidence="2 3" key="1">
    <citation type="submission" date="2019-02" db="EMBL/GenBank/DDBJ databases">
        <title>Sequencing the genomes of 1000 actinobacteria strains.</title>
        <authorList>
            <person name="Klenk H.-P."/>
        </authorList>
    </citation>
    <scope>NUCLEOTIDE SEQUENCE [LARGE SCALE GENOMIC DNA]</scope>
    <source>
        <strain evidence="2 3">DSM 45779</strain>
    </source>
</reference>
<feature type="transmembrane region" description="Helical" evidence="1">
    <location>
        <begin position="72"/>
        <end position="91"/>
    </location>
</feature>
<gene>
    <name evidence="2" type="ORF">EV383_0875</name>
</gene>
<keyword evidence="1" id="KW-0472">Membrane</keyword>
<dbReference type="PANTHER" id="PTHR37305:SF1">
    <property type="entry name" value="MEMBRANE PROTEIN"/>
    <property type="match status" value="1"/>
</dbReference>
<comment type="caution">
    <text evidence="2">The sequence shown here is derived from an EMBL/GenBank/DDBJ whole genome shotgun (WGS) entry which is preliminary data.</text>
</comment>
<keyword evidence="1" id="KW-1133">Transmembrane helix</keyword>
<feature type="transmembrane region" description="Helical" evidence="1">
    <location>
        <begin position="112"/>
        <end position="141"/>
    </location>
</feature>
<protein>
    <submittedName>
        <fullName evidence="2">ABC-2 type transport system permease protein</fullName>
    </submittedName>
</protein>
<feature type="transmembrane region" description="Helical" evidence="1">
    <location>
        <begin position="187"/>
        <end position="208"/>
    </location>
</feature>
<dbReference type="AlphaFoldDB" id="A0A4Q7UTD0"/>
<dbReference type="EMBL" id="SHKL01000001">
    <property type="protein sequence ID" value="RZT84041.1"/>
    <property type="molecule type" value="Genomic_DNA"/>
</dbReference>
<proteinExistence type="predicted"/>
<accession>A0A4Q7UTD0</accession>
<evidence type="ECO:0000313" key="2">
    <source>
        <dbReference type="EMBL" id="RZT84041.1"/>
    </source>
</evidence>
<dbReference type="PANTHER" id="PTHR37305">
    <property type="entry name" value="INTEGRAL MEMBRANE PROTEIN-RELATED"/>
    <property type="match status" value="1"/>
</dbReference>